<organism evidence="1 2">
    <name type="scientific">Streptomyces polychromogenes</name>
    <dbReference type="NCBI Taxonomy" id="67342"/>
    <lineage>
        <taxon>Bacteria</taxon>
        <taxon>Bacillati</taxon>
        <taxon>Actinomycetota</taxon>
        <taxon>Actinomycetes</taxon>
        <taxon>Kitasatosporales</taxon>
        <taxon>Streptomycetaceae</taxon>
        <taxon>Streptomyces</taxon>
    </lineage>
</organism>
<proteinExistence type="predicted"/>
<dbReference type="Proteomes" id="UP001501867">
    <property type="component" value="Unassembled WGS sequence"/>
</dbReference>
<accession>A0ABP3FH01</accession>
<evidence type="ECO:0000313" key="1">
    <source>
        <dbReference type="EMBL" id="GAA0315898.1"/>
    </source>
</evidence>
<name>A0ABP3FH01_9ACTN</name>
<gene>
    <name evidence="1" type="ORF">GCM10010302_63740</name>
</gene>
<dbReference type="EMBL" id="BAAABV010000028">
    <property type="protein sequence ID" value="GAA0315898.1"/>
    <property type="molecule type" value="Genomic_DNA"/>
</dbReference>
<sequence length="73" mass="7717">MRVTLDDLYTDVVAEEVDADAGAGPERLPMLTYREAVLALAVLGAVAEGETGEEVRTTARALGTRLGMRLPAT</sequence>
<protein>
    <submittedName>
        <fullName evidence="1">Uncharacterized protein</fullName>
    </submittedName>
</protein>
<reference evidence="2" key="1">
    <citation type="journal article" date="2019" name="Int. J. Syst. Evol. Microbiol.">
        <title>The Global Catalogue of Microorganisms (GCM) 10K type strain sequencing project: providing services to taxonomists for standard genome sequencing and annotation.</title>
        <authorList>
            <consortium name="The Broad Institute Genomics Platform"/>
            <consortium name="The Broad Institute Genome Sequencing Center for Infectious Disease"/>
            <person name="Wu L."/>
            <person name="Ma J."/>
        </authorList>
    </citation>
    <scope>NUCLEOTIDE SEQUENCE [LARGE SCALE GENOMIC DNA]</scope>
    <source>
        <strain evidence="2">JCM 4505</strain>
    </source>
</reference>
<keyword evidence="2" id="KW-1185">Reference proteome</keyword>
<comment type="caution">
    <text evidence="1">The sequence shown here is derived from an EMBL/GenBank/DDBJ whole genome shotgun (WGS) entry which is preliminary data.</text>
</comment>
<evidence type="ECO:0000313" key="2">
    <source>
        <dbReference type="Proteomes" id="UP001501867"/>
    </source>
</evidence>